<name>A0A0S4QG62_9ACTN</name>
<dbReference type="EMBL" id="FAOZ01000003">
    <property type="protein sequence ID" value="CUU54635.1"/>
    <property type="molecule type" value="Genomic_DNA"/>
</dbReference>
<evidence type="ECO:0000313" key="2">
    <source>
        <dbReference type="EMBL" id="CUU54635.1"/>
    </source>
</evidence>
<evidence type="ECO:0000259" key="1">
    <source>
        <dbReference type="Pfam" id="PF14230"/>
    </source>
</evidence>
<dbReference type="AlphaFoldDB" id="A0A0S4QG62"/>
<feature type="domain" description="DUF4333" evidence="1">
    <location>
        <begin position="116"/>
        <end position="180"/>
    </location>
</feature>
<keyword evidence="3" id="KW-1185">Reference proteome</keyword>
<proteinExistence type="predicted"/>
<dbReference type="Pfam" id="PF14230">
    <property type="entry name" value="DUF4333"/>
    <property type="match status" value="2"/>
</dbReference>
<feature type="domain" description="DUF4333" evidence="1">
    <location>
        <begin position="26"/>
        <end position="103"/>
    </location>
</feature>
<dbReference type="RefSeq" id="WP_091272333.1">
    <property type="nucleotide sequence ID" value="NZ_FAOZ01000003.1"/>
</dbReference>
<accession>A0A0S4QG62</accession>
<evidence type="ECO:0000313" key="3">
    <source>
        <dbReference type="Proteomes" id="UP000198802"/>
    </source>
</evidence>
<sequence length="195" mass="20103">MTGNIRTTRRGARFAVVGGGLLAALLLVGCEGSVSLGGREVASGDVEQEIVAKFGALFPGQNPAVDCPDSLRAEVGTTMQCQLTDPGDGTTYPVNVTVNTVDGADTKFGLDLVGLTAVSEEEVEQQIMTNFGSQFDRTDLAVDCPSALRAKAGATLQCTLTDPADSTSYPVNVTVDGVDGDSTSFSFELGDAKTA</sequence>
<dbReference type="PROSITE" id="PS51257">
    <property type="entry name" value="PROKAR_LIPOPROTEIN"/>
    <property type="match status" value="1"/>
</dbReference>
<gene>
    <name evidence="2" type="ORF">Ga0074812_103125</name>
</gene>
<organism evidence="2 3">
    <name type="scientific">Parafrankia irregularis</name>
    <dbReference type="NCBI Taxonomy" id="795642"/>
    <lineage>
        <taxon>Bacteria</taxon>
        <taxon>Bacillati</taxon>
        <taxon>Actinomycetota</taxon>
        <taxon>Actinomycetes</taxon>
        <taxon>Frankiales</taxon>
        <taxon>Frankiaceae</taxon>
        <taxon>Parafrankia</taxon>
    </lineage>
</organism>
<reference evidence="3" key="1">
    <citation type="submission" date="2015-11" db="EMBL/GenBank/DDBJ databases">
        <authorList>
            <person name="Varghese N."/>
        </authorList>
    </citation>
    <scope>NUCLEOTIDE SEQUENCE [LARGE SCALE GENOMIC DNA]</scope>
    <source>
        <strain evidence="3">DSM 45899</strain>
    </source>
</reference>
<dbReference type="Proteomes" id="UP000198802">
    <property type="component" value="Unassembled WGS sequence"/>
</dbReference>
<dbReference type="InterPro" id="IPR025637">
    <property type="entry name" value="DUF4333"/>
</dbReference>
<protein>
    <recommendedName>
        <fullName evidence="1">DUF4333 domain-containing protein</fullName>
    </recommendedName>
</protein>